<dbReference type="PANTHER" id="PTHR46696">
    <property type="entry name" value="P450, PUTATIVE (EUROFUNG)-RELATED"/>
    <property type="match status" value="1"/>
</dbReference>
<evidence type="ECO:0000256" key="1">
    <source>
        <dbReference type="ARBA" id="ARBA00010617"/>
    </source>
</evidence>
<dbReference type="EMBL" id="SMJZ01000081">
    <property type="protein sequence ID" value="TDC04818.1"/>
    <property type="molecule type" value="Genomic_DNA"/>
</dbReference>
<dbReference type="SUPFAM" id="SSF48264">
    <property type="entry name" value="Cytochrome P450"/>
    <property type="match status" value="1"/>
</dbReference>
<comment type="similarity">
    <text evidence="1 7">Belongs to the cytochrome P450 family.</text>
</comment>
<dbReference type="OrthoDB" id="4133219at2"/>
<name>A0A4R4N7G2_9ACTN</name>
<keyword evidence="4 7" id="KW-0560">Oxidoreductase</keyword>
<gene>
    <name evidence="8" type="ORF">E1267_21515</name>
</gene>
<keyword evidence="2 7" id="KW-0349">Heme</keyword>
<evidence type="ECO:0000256" key="4">
    <source>
        <dbReference type="ARBA" id="ARBA00023002"/>
    </source>
</evidence>
<comment type="caution">
    <text evidence="8">The sequence shown here is derived from an EMBL/GenBank/DDBJ whole genome shotgun (WGS) entry which is preliminary data.</text>
</comment>
<dbReference type="FunFam" id="1.10.630.10:FF:000018">
    <property type="entry name" value="Cytochrome P450 monooxygenase"/>
    <property type="match status" value="1"/>
</dbReference>
<reference evidence="8 9" key="1">
    <citation type="submission" date="2019-02" db="EMBL/GenBank/DDBJ databases">
        <title>Draft genome sequences of novel Actinobacteria.</title>
        <authorList>
            <person name="Sahin N."/>
            <person name="Ay H."/>
            <person name="Saygin H."/>
        </authorList>
    </citation>
    <scope>NUCLEOTIDE SEQUENCE [LARGE SCALE GENOMIC DNA]</scope>
    <source>
        <strain evidence="8 9">KC201</strain>
    </source>
</reference>
<organism evidence="8 9">
    <name type="scientific">Nonomuraea longispora</name>
    <dbReference type="NCBI Taxonomy" id="1848320"/>
    <lineage>
        <taxon>Bacteria</taxon>
        <taxon>Bacillati</taxon>
        <taxon>Actinomycetota</taxon>
        <taxon>Actinomycetes</taxon>
        <taxon>Streptosporangiales</taxon>
        <taxon>Streptosporangiaceae</taxon>
        <taxon>Nonomuraea</taxon>
    </lineage>
</organism>
<dbReference type="AlphaFoldDB" id="A0A4R4N7G2"/>
<evidence type="ECO:0000313" key="9">
    <source>
        <dbReference type="Proteomes" id="UP000295157"/>
    </source>
</evidence>
<dbReference type="GO" id="GO:0004497">
    <property type="term" value="F:monooxygenase activity"/>
    <property type="evidence" value="ECO:0007669"/>
    <property type="project" value="UniProtKB-KW"/>
</dbReference>
<dbReference type="Pfam" id="PF00067">
    <property type="entry name" value="p450"/>
    <property type="match status" value="1"/>
</dbReference>
<keyword evidence="6 7" id="KW-0503">Monooxygenase</keyword>
<keyword evidence="3 7" id="KW-0479">Metal-binding</keyword>
<dbReference type="Proteomes" id="UP000295157">
    <property type="component" value="Unassembled WGS sequence"/>
</dbReference>
<proteinExistence type="inferred from homology"/>
<keyword evidence="9" id="KW-1185">Reference proteome</keyword>
<dbReference type="InterPro" id="IPR001128">
    <property type="entry name" value="Cyt_P450"/>
</dbReference>
<evidence type="ECO:0000256" key="3">
    <source>
        <dbReference type="ARBA" id="ARBA00022723"/>
    </source>
</evidence>
<accession>A0A4R4N7G2</accession>
<evidence type="ECO:0000256" key="6">
    <source>
        <dbReference type="ARBA" id="ARBA00023033"/>
    </source>
</evidence>
<dbReference type="GO" id="GO:0016705">
    <property type="term" value="F:oxidoreductase activity, acting on paired donors, with incorporation or reduction of molecular oxygen"/>
    <property type="evidence" value="ECO:0007669"/>
    <property type="project" value="InterPro"/>
</dbReference>
<evidence type="ECO:0000256" key="7">
    <source>
        <dbReference type="RuleBase" id="RU000461"/>
    </source>
</evidence>
<dbReference type="PANTHER" id="PTHR46696:SF1">
    <property type="entry name" value="CYTOCHROME P450 YJIB-RELATED"/>
    <property type="match status" value="1"/>
</dbReference>
<evidence type="ECO:0000313" key="8">
    <source>
        <dbReference type="EMBL" id="TDC04818.1"/>
    </source>
</evidence>
<protein>
    <submittedName>
        <fullName evidence="8">Cytochrome P450</fullName>
    </submittedName>
</protein>
<dbReference type="RefSeq" id="WP_132334391.1">
    <property type="nucleotide sequence ID" value="NZ_SMJZ01000081.1"/>
</dbReference>
<dbReference type="CDD" id="cd11030">
    <property type="entry name" value="CYP105-like"/>
    <property type="match status" value="1"/>
</dbReference>
<dbReference type="InterPro" id="IPR017972">
    <property type="entry name" value="Cyt_P450_CS"/>
</dbReference>
<dbReference type="GO" id="GO:0020037">
    <property type="term" value="F:heme binding"/>
    <property type="evidence" value="ECO:0007669"/>
    <property type="project" value="InterPro"/>
</dbReference>
<dbReference type="PRINTS" id="PR00359">
    <property type="entry name" value="BP450"/>
</dbReference>
<evidence type="ECO:0000256" key="5">
    <source>
        <dbReference type="ARBA" id="ARBA00023004"/>
    </source>
</evidence>
<sequence length="402" mass="43805">MTEGAIELPWTARTTRPGLFDPPQIMATLRSERPLRPMTFADGHQGWLATGYDVVKAILADSRFSIRREVAHPPVTMPNAGAQAMFTAPPPPGMFVRMDPPEHTRYRKLLVGEFTVRRMRRLEARIAEVTRDCLDDMERSGPPADLVTALCVPVPALLICELLGIPESTLPVFRQAAATALDGESTQEQIQQAYATMLGVFPPLIADKRDNPTGDVYSGLVNHGGLSDEELTSIGLLLFAAGYESTSGMLALGAFALLEHPGQLQALRRDPSLADNAVEELLRFLTGPSGMLRTALEDVEIGGELIRAGQTVELLVGAANHDPARFERPGEFDITRPAQGHLTFGHGIHQCLGQQLARVELRAALPALFDRFPGLRLAVPAQEIPMKDDSAFFGPKSLPVEW</sequence>
<dbReference type="InterPro" id="IPR036396">
    <property type="entry name" value="Cyt_P450_sf"/>
</dbReference>
<keyword evidence="5 7" id="KW-0408">Iron</keyword>
<dbReference type="PRINTS" id="PR00385">
    <property type="entry name" value="P450"/>
</dbReference>
<dbReference type="Gene3D" id="1.10.630.10">
    <property type="entry name" value="Cytochrome P450"/>
    <property type="match status" value="1"/>
</dbReference>
<evidence type="ECO:0000256" key="2">
    <source>
        <dbReference type="ARBA" id="ARBA00022617"/>
    </source>
</evidence>
<dbReference type="GO" id="GO:0005506">
    <property type="term" value="F:iron ion binding"/>
    <property type="evidence" value="ECO:0007669"/>
    <property type="project" value="InterPro"/>
</dbReference>
<dbReference type="PROSITE" id="PS00086">
    <property type="entry name" value="CYTOCHROME_P450"/>
    <property type="match status" value="1"/>
</dbReference>
<dbReference type="InterPro" id="IPR002397">
    <property type="entry name" value="Cyt_P450_B"/>
</dbReference>